<accession>A0ABT8EM82</accession>
<gene>
    <name evidence="6" type="ORF">LMS43_12950</name>
</gene>
<dbReference type="InterPro" id="IPR036390">
    <property type="entry name" value="WH_DNA-bd_sf"/>
</dbReference>
<dbReference type="InterPro" id="IPR000847">
    <property type="entry name" value="LysR_HTH_N"/>
</dbReference>
<organism evidence="6 7">
    <name type="scientific">Alcaligenes endophyticus</name>
    <dbReference type="NCBI Taxonomy" id="1929088"/>
    <lineage>
        <taxon>Bacteria</taxon>
        <taxon>Pseudomonadati</taxon>
        <taxon>Pseudomonadota</taxon>
        <taxon>Betaproteobacteria</taxon>
        <taxon>Burkholderiales</taxon>
        <taxon>Alcaligenaceae</taxon>
        <taxon>Alcaligenes</taxon>
    </lineage>
</organism>
<dbReference type="PROSITE" id="PS50931">
    <property type="entry name" value="HTH_LYSR"/>
    <property type="match status" value="1"/>
</dbReference>
<dbReference type="InterPro" id="IPR050950">
    <property type="entry name" value="HTH-type_LysR_regulators"/>
</dbReference>
<comment type="similarity">
    <text evidence="1">Belongs to the LysR transcriptional regulatory family.</text>
</comment>
<dbReference type="PANTHER" id="PTHR30419">
    <property type="entry name" value="HTH-TYPE TRANSCRIPTIONAL REGULATOR YBHD"/>
    <property type="match status" value="1"/>
</dbReference>
<evidence type="ECO:0000256" key="4">
    <source>
        <dbReference type="ARBA" id="ARBA00023163"/>
    </source>
</evidence>
<keyword evidence="4" id="KW-0804">Transcription</keyword>
<keyword evidence="2" id="KW-0805">Transcription regulation</keyword>
<evidence type="ECO:0000256" key="1">
    <source>
        <dbReference type="ARBA" id="ARBA00009437"/>
    </source>
</evidence>
<evidence type="ECO:0000313" key="7">
    <source>
        <dbReference type="Proteomes" id="UP001168613"/>
    </source>
</evidence>
<keyword evidence="7" id="KW-1185">Reference proteome</keyword>
<proteinExistence type="inferred from homology"/>
<dbReference type="Pfam" id="PF03466">
    <property type="entry name" value="LysR_substrate"/>
    <property type="match status" value="1"/>
</dbReference>
<dbReference type="Gene3D" id="1.10.10.10">
    <property type="entry name" value="Winged helix-like DNA-binding domain superfamily/Winged helix DNA-binding domain"/>
    <property type="match status" value="1"/>
</dbReference>
<protein>
    <submittedName>
        <fullName evidence="6">LysR family transcriptional regulator</fullName>
    </submittedName>
</protein>
<dbReference type="SUPFAM" id="SSF53850">
    <property type="entry name" value="Periplasmic binding protein-like II"/>
    <property type="match status" value="1"/>
</dbReference>
<evidence type="ECO:0000259" key="5">
    <source>
        <dbReference type="PROSITE" id="PS50931"/>
    </source>
</evidence>
<evidence type="ECO:0000313" key="6">
    <source>
        <dbReference type="EMBL" id="MDN4122195.1"/>
    </source>
</evidence>
<reference evidence="6" key="1">
    <citation type="submission" date="2021-11" db="EMBL/GenBank/DDBJ databases">
        <title>Draft genome sequence of Alcaligenes endophyticus type strain CCUG 75668T.</title>
        <authorList>
            <person name="Salva-Serra F."/>
            <person name="Duran R.E."/>
            <person name="Seeger M."/>
            <person name="Moore E.R.B."/>
            <person name="Jaen-Luchoro D."/>
        </authorList>
    </citation>
    <scope>NUCLEOTIDE SEQUENCE</scope>
    <source>
        <strain evidence="6">CCUG 75668</strain>
    </source>
</reference>
<dbReference type="RefSeq" id="WP_266123577.1">
    <property type="nucleotide sequence ID" value="NZ_JAJHNU010000004.1"/>
</dbReference>
<feature type="domain" description="HTH lysR-type" evidence="5">
    <location>
        <begin position="6"/>
        <end position="63"/>
    </location>
</feature>
<dbReference type="PANTHER" id="PTHR30419:SF2">
    <property type="entry name" value="LYSR FAMILY TRANSCRIPTIONAL REGULATOR"/>
    <property type="match status" value="1"/>
</dbReference>
<sequence length="300" mass="33271">MNLARFDLITLALFLAVARGGSISAGARSMHLAIGAASKRISDLETTLGTELFYRHSAGVEMTEAGQTCLQHALRILNEVEQLEVALSDYTRGVRGEIRLAANTSAITQFLSQDLAVFMREHPAIQVNLKEENSHTIVKAVQDNQADIGIFADRTPCDGLYTCHYRSDNLVLIVPPGHPLYQRKHISFNETLDFDYVGLSSRTSLALRLEEESQRQGKPLKLRIQVRGFDSICRLALATNSIGVLPRLAVQPFSQTLQLALVPLQDEWAHRNLLIGARDPDQLSAASKLLLEHLRVSEPR</sequence>
<dbReference type="EMBL" id="JAJHNU010000004">
    <property type="protein sequence ID" value="MDN4122195.1"/>
    <property type="molecule type" value="Genomic_DNA"/>
</dbReference>
<evidence type="ECO:0000256" key="2">
    <source>
        <dbReference type="ARBA" id="ARBA00023015"/>
    </source>
</evidence>
<dbReference type="SUPFAM" id="SSF46785">
    <property type="entry name" value="Winged helix' DNA-binding domain"/>
    <property type="match status" value="1"/>
</dbReference>
<name>A0ABT8EM82_9BURK</name>
<dbReference type="InterPro" id="IPR005119">
    <property type="entry name" value="LysR_subst-bd"/>
</dbReference>
<dbReference type="Gene3D" id="3.40.190.290">
    <property type="match status" value="1"/>
</dbReference>
<dbReference type="Proteomes" id="UP001168613">
    <property type="component" value="Unassembled WGS sequence"/>
</dbReference>
<dbReference type="CDD" id="cd08421">
    <property type="entry name" value="PBP2_LTTR_like_1"/>
    <property type="match status" value="1"/>
</dbReference>
<dbReference type="InterPro" id="IPR036388">
    <property type="entry name" value="WH-like_DNA-bd_sf"/>
</dbReference>
<keyword evidence="3" id="KW-0238">DNA-binding</keyword>
<comment type="caution">
    <text evidence="6">The sequence shown here is derived from an EMBL/GenBank/DDBJ whole genome shotgun (WGS) entry which is preliminary data.</text>
</comment>
<dbReference type="Pfam" id="PF00126">
    <property type="entry name" value="HTH_1"/>
    <property type="match status" value="1"/>
</dbReference>
<evidence type="ECO:0000256" key="3">
    <source>
        <dbReference type="ARBA" id="ARBA00023125"/>
    </source>
</evidence>